<name>A0ABU9KZ12_9FLAO</name>
<comment type="caution">
    <text evidence="2">The sequence shown here is derived from an EMBL/GenBank/DDBJ whole genome shotgun (WGS) entry which is preliminary data.</text>
</comment>
<evidence type="ECO:0000313" key="2">
    <source>
        <dbReference type="EMBL" id="MEL4455435.1"/>
    </source>
</evidence>
<feature type="chain" id="PRO_5045963308" evidence="1">
    <location>
        <begin position="20"/>
        <end position="228"/>
    </location>
</feature>
<reference evidence="2 3" key="1">
    <citation type="submission" date="2024-04" db="EMBL/GenBank/DDBJ databases">
        <title>whole genome sequencing of Lutimonas vermicola strain IMCC1616.</title>
        <authorList>
            <person name="Bae S.S."/>
        </authorList>
    </citation>
    <scope>NUCLEOTIDE SEQUENCE [LARGE SCALE GENOMIC DNA]</scope>
    <source>
        <strain evidence="2 3">IMCC1616</strain>
    </source>
</reference>
<keyword evidence="1" id="KW-0732">Signal</keyword>
<evidence type="ECO:0000256" key="1">
    <source>
        <dbReference type="SAM" id="SignalP"/>
    </source>
</evidence>
<proteinExistence type="predicted"/>
<protein>
    <submittedName>
        <fullName evidence="2">Uncharacterized protein</fullName>
    </submittedName>
</protein>
<sequence length="228" mass="26024">MKKLLLFTMTLSFTLLVCSSCDRDAIDESIEFNNSFETQKVNNPKYTGFNEFGYNWQAHHFNGTLINAVFGDFIDENGNPAMGMDPYTGHDEAYLAAYPFLSDPSNAIFWSFRNINLVMHWNKALISDRGVYPDSWFDSNGWITFHYSGTVENKNWSQFQKLVAARSSDELRGYTWFDQDGNELGYASDWPDLIIVQIRSTGEPPFPFLPGSYNSPVSPGLGKYKIHN</sequence>
<keyword evidence="3" id="KW-1185">Reference proteome</keyword>
<accession>A0ABU9KZ12</accession>
<gene>
    <name evidence="2" type="ORF">AABB81_05970</name>
</gene>
<feature type="signal peptide" evidence="1">
    <location>
        <begin position="1"/>
        <end position="19"/>
    </location>
</feature>
<dbReference type="Proteomes" id="UP001474120">
    <property type="component" value="Unassembled WGS sequence"/>
</dbReference>
<evidence type="ECO:0000313" key="3">
    <source>
        <dbReference type="Proteomes" id="UP001474120"/>
    </source>
</evidence>
<dbReference type="RefSeq" id="WP_342159260.1">
    <property type="nucleotide sequence ID" value="NZ_JBCDNA010000001.1"/>
</dbReference>
<dbReference type="EMBL" id="JBCDNA010000001">
    <property type="protein sequence ID" value="MEL4455435.1"/>
    <property type="molecule type" value="Genomic_DNA"/>
</dbReference>
<organism evidence="2 3">
    <name type="scientific">Lutimonas vermicola</name>
    <dbReference type="NCBI Taxonomy" id="414288"/>
    <lineage>
        <taxon>Bacteria</taxon>
        <taxon>Pseudomonadati</taxon>
        <taxon>Bacteroidota</taxon>
        <taxon>Flavobacteriia</taxon>
        <taxon>Flavobacteriales</taxon>
        <taxon>Flavobacteriaceae</taxon>
        <taxon>Lutimonas</taxon>
    </lineage>
</organism>